<accession>A0ABU2V3N1</accession>
<protein>
    <submittedName>
        <fullName evidence="1">Uncharacterized protein</fullName>
    </submittedName>
</protein>
<dbReference type="RefSeq" id="WP_311713126.1">
    <property type="nucleotide sequence ID" value="NZ_JAVREZ010000002.1"/>
</dbReference>
<dbReference type="Proteomes" id="UP001183824">
    <property type="component" value="Unassembled WGS sequence"/>
</dbReference>
<evidence type="ECO:0000313" key="2">
    <source>
        <dbReference type="Proteomes" id="UP001183824"/>
    </source>
</evidence>
<evidence type="ECO:0000313" key="1">
    <source>
        <dbReference type="EMBL" id="MDT0479746.1"/>
    </source>
</evidence>
<proteinExistence type="predicted"/>
<comment type="caution">
    <text evidence="1">The sequence shown here is derived from an EMBL/GenBank/DDBJ whole genome shotgun (WGS) entry which is preliminary data.</text>
</comment>
<gene>
    <name evidence="1" type="ORF">RNB18_06110</name>
</gene>
<organism evidence="1 2">
    <name type="scientific">Streptomyces doebereineriae</name>
    <dbReference type="NCBI Taxonomy" id="3075528"/>
    <lineage>
        <taxon>Bacteria</taxon>
        <taxon>Bacillati</taxon>
        <taxon>Actinomycetota</taxon>
        <taxon>Actinomycetes</taxon>
        <taxon>Kitasatosporales</taxon>
        <taxon>Streptomycetaceae</taxon>
        <taxon>Streptomyces</taxon>
    </lineage>
</organism>
<name>A0ABU2V3N1_9ACTN</name>
<reference evidence="2" key="1">
    <citation type="submission" date="2023-07" db="EMBL/GenBank/DDBJ databases">
        <title>30 novel species of actinomycetes from the DSMZ collection.</title>
        <authorList>
            <person name="Nouioui I."/>
        </authorList>
    </citation>
    <scope>NUCLEOTIDE SEQUENCE [LARGE SCALE GENOMIC DNA]</scope>
    <source>
        <strain evidence="2">DSM 41640</strain>
    </source>
</reference>
<keyword evidence="2" id="KW-1185">Reference proteome</keyword>
<dbReference type="EMBL" id="JAVREZ010000002">
    <property type="protein sequence ID" value="MDT0479746.1"/>
    <property type="molecule type" value="Genomic_DNA"/>
</dbReference>
<sequence length="400" mass="43570">MIDVDHYQRSGTRSDYLVRSLNRETARFEEATMAGQPLEKHHSQVASLVQMLKTSLDDLERLPDANLPELVLDLHHVWDFFRSKLILRCLPQYRGFLDTADELAWACYAPALREAGVSAPVPPLVFPNRALVPFAVARGSDYRELLPSGVRTRSGAKAVQQLPFPIIGVPWYQTEHLPGLLAVAHEAGHHIEDDCKLKAALKARLRESGLSSERQTVWQRWLAEVFGDICACLACGPAYIETLSDALAAAPPPAVGTYPPPHLRLEVCRMVLEPPGEDPSDEAAVVVRALTTGGYPEFGGKALPAVLGCTEALNLDVPVGKLLVGMPSETRDVRSALAAAAIAFLQDPAGYDKQHVGQNVTQEILDLRPFGVRRAQPADADRATVAGHALAHLLSEHRPG</sequence>